<dbReference type="PANTHER" id="PTHR12949:SF0">
    <property type="entry name" value="DNA-DIRECTED RNA POLYMERASE III SUBUNIT RPC3"/>
    <property type="match status" value="1"/>
</dbReference>
<dbReference type="OrthoDB" id="272392at2759"/>
<dbReference type="WBParaSite" id="ECPE_0001550301-mRNA-1">
    <property type="protein sequence ID" value="ECPE_0001550301-mRNA-1"/>
    <property type="gene ID" value="ECPE_0001550301"/>
</dbReference>
<feature type="region of interest" description="Disordered" evidence="2">
    <location>
        <begin position="159"/>
        <end position="184"/>
    </location>
</feature>
<dbReference type="GO" id="GO:0005666">
    <property type="term" value="C:RNA polymerase III complex"/>
    <property type="evidence" value="ECO:0007669"/>
    <property type="project" value="UniProtKB-UniRule"/>
</dbReference>
<proteinExistence type="inferred from homology"/>
<name>A0A183B8C8_9TREM</name>
<reference evidence="5" key="1">
    <citation type="submission" date="2016-06" db="UniProtKB">
        <authorList>
            <consortium name="WormBaseParasite"/>
        </authorList>
    </citation>
    <scope>IDENTIFICATION</scope>
</reference>
<organism evidence="5">
    <name type="scientific">Echinostoma caproni</name>
    <dbReference type="NCBI Taxonomy" id="27848"/>
    <lineage>
        <taxon>Eukaryota</taxon>
        <taxon>Metazoa</taxon>
        <taxon>Spiralia</taxon>
        <taxon>Lophotrochozoa</taxon>
        <taxon>Platyhelminthes</taxon>
        <taxon>Trematoda</taxon>
        <taxon>Digenea</taxon>
        <taxon>Plagiorchiida</taxon>
        <taxon>Echinostomata</taxon>
        <taxon>Echinostomatoidea</taxon>
        <taxon>Echinostomatidae</taxon>
        <taxon>Echinostoma</taxon>
    </lineage>
</organism>
<dbReference type="InterPro" id="IPR036388">
    <property type="entry name" value="WH-like_DNA-bd_sf"/>
</dbReference>
<dbReference type="Proteomes" id="UP000272942">
    <property type="component" value="Unassembled WGS sequence"/>
</dbReference>
<gene>
    <name evidence="3" type="ORF">ECPE_LOCUS15463</name>
</gene>
<comment type="function">
    <text evidence="1">DNA-dependent RNA polymerase catalyzes the transcription of DNA into RNA using the four ribonucleoside triphosphates as substrates. Specific core component of RNA polymerase III which synthesizes small RNAs, such as 5S rRNA and tRNAs.</text>
</comment>
<evidence type="ECO:0000313" key="5">
    <source>
        <dbReference type="WBParaSite" id="ECPE_0001550301-mRNA-1"/>
    </source>
</evidence>
<evidence type="ECO:0000313" key="3">
    <source>
        <dbReference type="EMBL" id="VDP92735.1"/>
    </source>
</evidence>
<keyword evidence="1" id="KW-0240">DNA-directed RNA polymerase</keyword>
<feature type="compositionally biased region" description="Basic and acidic residues" evidence="2">
    <location>
        <begin position="163"/>
        <end position="173"/>
    </location>
</feature>
<keyword evidence="1" id="KW-0539">Nucleus</keyword>
<dbReference type="AlphaFoldDB" id="A0A183B8C8"/>
<sequence>MSVTAAKYAQFILSENFGPTAASVTRLMRTKGPVLLLEIIRDCSDLTAQHVGRCLKSLIRHMLLRQKQSTNLKYELNYPLIFCIPRFPLFAQLVLHFYGKTAEELVFHLFLMGQATVPDLLMRCMNAYEEPENEAKRHEYAESLGNTLDTLIRTGVLSVRSPSRTDEEQKENGDTQNTVSKEESTVTATACDWNFSKSEISEGLHKYVTTGKPPWGGMRSKTDSDSKRIRLSSAHSTPWDHLVYPNIASFEAMWRDRLIFQLARERLGETCGELMSHLLCIAAAARRNTGIASIASGSVSRNEVMRSMRTVPDSFDSYLTLLVEDEVRFTP</sequence>
<dbReference type="GO" id="GO:0003697">
    <property type="term" value="F:single-stranded DNA binding"/>
    <property type="evidence" value="ECO:0007669"/>
    <property type="project" value="UniProtKB-UniRule"/>
</dbReference>
<keyword evidence="1" id="KW-0804">Transcription</keyword>
<accession>A0A183B8C8</accession>
<keyword evidence="4" id="KW-1185">Reference proteome</keyword>
<reference evidence="3 4" key="2">
    <citation type="submission" date="2018-11" db="EMBL/GenBank/DDBJ databases">
        <authorList>
            <consortium name="Pathogen Informatics"/>
        </authorList>
    </citation>
    <scope>NUCLEOTIDE SEQUENCE [LARGE SCALE GENOMIC DNA]</scope>
    <source>
        <strain evidence="3 4">Egypt</strain>
    </source>
</reference>
<evidence type="ECO:0000313" key="4">
    <source>
        <dbReference type="Proteomes" id="UP000272942"/>
    </source>
</evidence>
<comment type="subunit">
    <text evidence="1">Component of the RNA polymerase III (Pol III) complex consisting of 17 subunits.</text>
</comment>
<evidence type="ECO:0000256" key="2">
    <source>
        <dbReference type="SAM" id="MobiDB-lite"/>
    </source>
</evidence>
<dbReference type="Gene3D" id="1.10.10.10">
    <property type="entry name" value="Winged helix-like DNA-binding domain superfamily/Winged helix DNA-binding domain"/>
    <property type="match status" value="3"/>
</dbReference>
<evidence type="ECO:0000256" key="1">
    <source>
        <dbReference type="RuleBase" id="RU367076"/>
    </source>
</evidence>
<dbReference type="InterPro" id="IPR039748">
    <property type="entry name" value="RPC3"/>
</dbReference>
<protein>
    <recommendedName>
        <fullName evidence="1">DNA-directed RNA polymerase III subunit RPC3</fullName>
        <shortName evidence="1">RNA polymerase III subunit C3</shortName>
    </recommendedName>
</protein>
<dbReference type="EMBL" id="UZAN01060640">
    <property type="protein sequence ID" value="VDP92735.1"/>
    <property type="molecule type" value="Genomic_DNA"/>
</dbReference>
<comment type="similarity">
    <text evidence="1">Belongs to the eukaryotic RPC3/POLR3C RNA polymerase subunit family.</text>
</comment>
<dbReference type="PANTHER" id="PTHR12949">
    <property type="entry name" value="RNA POLYMERASE III DNA DIRECTED -RELATED"/>
    <property type="match status" value="1"/>
</dbReference>
<comment type="subcellular location">
    <subcellularLocation>
        <location evidence="1">Nucleus</location>
    </subcellularLocation>
</comment>